<dbReference type="InterPro" id="IPR020556">
    <property type="entry name" value="Amidase_CS"/>
</dbReference>
<evidence type="ECO:0000313" key="5">
    <source>
        <dbReference type="EMBL" id="MDI7925221.1"/>
    </source>
</evidence>
<dbReference type="SUPFAM" id="SSF75304">
    <property type="entry name" value="Amidase signature (AS) enzymes"/>
    <property type="match status" value="1"/>
</dbReference>
<dbReference type="GO" id="GO:0003824">
    <property type="term" value="F:catalytic activity"/>
    <property type="evidence" value="ECO:0007669"/>
    <property type="project" value="InterPro"/>
</dbReference>
<dbReference type="InterPro" id="IPR023631">
    <property type="entry name" value="Amidase_dom"/>
</dbReference>
<evidence type="ECO:0000256" key="1">
    <source>
        <dbReference type="ARBA" id="ARBA00003871"/>
    </source>
</evidence>
<dbReference type="RefSeq" id="WP_311789644.1">
    <property type="nucleotide sequence ID" value="NZ_JALDYY010000037.1"/>
</dbReference>
<feature type="domain" description="Amidase" evidence="4">
    <location>
        <begin position="31"/>
        <end position="441"/>
    </location>
</feature>
<dbReference type="InterPro" id="IPR000120">
    <property type="entry name" value="Amidase"/>
</dbReference>
<comment type="function">
    <text evidence="1">Hydrolyzes indole-3-acetamide (IAM) into indole-3-acetic acid (IAA).</text>
</comment>
<sequence>MTDTGQPLSAPEVSIARMLQDLSDRRTSSSELVGRSLASAHACQNDIRAFSEIDADGALAAAAACDENYASANNRQLEGIPVAVKDLFDTRGVPTRYGSAAYATHIPLRDARVVEALRDSGAVILGKTTTHEFAWGVTTASRNFGDTLNPIDRSRIPGGSSGGMAAAIAYGAVPVGLGTDTGGSVRIPAALCGVVGFKPSVGRLSTEGVFPFSFSLDHVGILGRTVDDACRLAAALGIKAAANRDPGRLRVGVVSCIGSVPMEPAVERAFAATCSKLALRHHLVPVINVGLFDDAFEAFAGIVLTEGGVVHFSRNDIGFIQSTYEAETASRLRLAEVMVLGDYARCQQARRRIQRQFSEQMRSFDLLLLPTCPCVAPRVGEDTVAIGEWTGTIREALMANTAPFNLTGNPAISIPIGLGNPGPLPVGLQIVAPLGRDEDLLRIASEFEALLCDGPLPGARDEGQMRLRG</sequence>
<dbReference type="AlphaFoldDB" id="A0AAE3QKX6"/>
<dbReference type="InterPro" id="IPR036928">
    <property type="entry name" value="AS_sf"/>
</dbReference>
<dbReference type="PANTHER" id="PTHR11895:SF7">
    <property type="entry name" value="GLUTAMYL-TRNA(GLN) AMIDOTRANSFERASE SUBUNIT A, MITOCHONDRIAL"/>
    <property type="match status" value="1"/>
</dbReference>
<evidence type="ECO:0000256" key="3">
    <source>
        <dbReference type="ARBA" id="ARBA00021874"/>
    </source>
</evidence>
<evidence type="ECO:0000313" key="6">
    <source>
        <dbReference type="Proteomes" id="UP001161580"/>
    </source>
</evidence>
<comment type="caution">
    <text evidence="5">The sequence shown here is derived from an EMBL/GenBank/DDBJ whole genome shotgun (WGS) entry which is preliminary data.</text>
</comment>
<keyword evidence="6" id="KW-1185">Reference proteome</keyword>
<proteinExistence type="inferred from homology"/>
<accession>A0AAE3QKX6</accession>
<organism evidence="5 6">
    <name type="scientific">Ferirhizobium litorale</name>
    <dbReference type="NCBI Taxonomy" id="2927786"/>
    <lineage>
        <taxon>Bacteria</taxon>
        <taxon>Pseudomonadati</taxon>
        <taxon>Pseudomonadota</taxon>
        <taxon>Alphaproteobacteria</taxon>
        <taxon>Hyphomicrobiales</taxon>
        <taxon>Rhizobiaceae</taxon>
        <taxon>Ferirhizobium</taxon>
    </lineage>
</organism>
<dbReference type="Gene3D" id="3.90.1300.10">
    <property type="entry name" value="Amidase signature (AS) domain"/>
    <property type="match status" value="1"/>
</dbReference>
<dbReference type="Pfam" id="PF01425">
    <property type="entry name" value="Amidase"/>
    <property type="match status" value="1"/>
</dbReference>
<dbReference type="Proteomes" id="UP001161580">
    <property type="component" value="Unassembled WGS sequence"/>
</dbReference>
<dbReference type="EMBL" id="JALDYZ010000028">
    <property type="protein sequence ID" value="MDI7925221.1"/>
    <property type="molecule type" value="Genomic_DNA"/>
</dbReference>
<dbReference type="PANTHER" id="PTHR11895">
    <property type="entry name" value="TRANSAMIDASE"/>
    <property type="match status" value="1"/>
</dbReference>
<name>A0AAE3QKX6_9HYPH</name>
<comment type="similarity">
    <text evidence="2">Belongs to the amidase family.</text>
</comment>
<evidence type="ECO:0000256" key="2">
    <source>
        <dbReference type="ARBA" id="ARBA00009199"/>
    </source>
</evidence>
<reference evidence="5" key="1">
    <citation type="submission" date="2022-03" db="EMBL/GenBank/DDBJ databases">
        <title>Fererhizobium litorale gen. nov., sp. nov., isolated from sandy sediments of the Sea of Japan seashore.</title>
        <authorList>
            <person name="Romanenko L."/>
            <person name="Kurilenko V."/>
            <person name="Otstavnykh N."/>
            <person name="Svetashev V."/>
            <person name="Tekutyeva L."/>
            <person name="Isaeva M."/>
            <person name="Mikhailov V."/>
        </authorList>
    </citation>
    <scope>NUCLEOTIDE SEQUENCE</scope>
    <source>
        <strain evidence="5">KMM 9576</strain>
    </source>
</reference>
<dbReference type="PROSITE" id="PS00571">
    <property type="entry name" value="AMIDASES"/>
    <property type="match status" value="1"/>
</dbReference>
<protein>
    <recommendedName>
        <fullName evidence="3">Indoleacetamide hydrolase</fullName>
    </recommendedName>
</protein>
<evidence type="ECO:0000259" key="4">
    <source>
        <dbReference type="Pfam" id="PF01425"/>
    </source>
</evidence>
<gene>
    <name evidence="5" type="ORF">MRS75_24575</name>
</gene>